<dbReference type="OrthoDB" id="9807331at2"/>
<dbReference type="Proteomes" id="UP000003935">
    <property type="component" value="Chromosome"/>
</dbReference>
<dbReference type="Gene3D" id="3.20.20.70">
    <property type="entry name" value="Aldolase class I"/>
    <property type="match status" value="1"/>
</dbReference>
<name>J3TEQ7_CARRU</name>
<evidence type="ECO:0000256" key="10">
    <source>
        <dbReference type="ARBA" id="ARBA00032193"/>
    </source>
</evidence>
<keyword evidence="7" id="KW-0057">Aromatic amino acid biosynthesis</keyword>
<feature type="domain" description="DAHP synthetase I/KDSA" evidence="12">
    <location>
        <begin position="26"/>
        <end position="290"/>
    </location>
</feature>
<dbReference type="STRING" id="1202540.A357_0113"/>
<evidence type="ECO:0000256" key="8">
    <source>
        <dbReference type="ARBA" id="ARBA00031111"/>
    </source>
</evidence>
<dbReference type="GO" id="GO:0009423">
    <property type="term" value="P:chorismate biosynthetic process"/>
    <property type="evidence" value="ECO:0007669"/>
    <property type="project" value="UniProtKB-UniPathway"/>
</dbReference>
<comment type="similarity">
    <text evidence="3">Belongs to the class-I DAHP synthase family.</text>
</comment>
<keyword evidence="6" id="KW-0808">Transferase</keyword>
<dbReference type="HOGENOM" id="CLU_030903_0_2_6"/>
<evidence type="ECO:0000256" key="5">
    <source>
        <dbReference type="ARBA" id="ARBA00022605"/>
    </source>
</evidence>
<reference evidence="13 14" key="1">
    <citation type="journal article" date="2012" name="Mol. Biol. Evol.">
        <title>Genome reduction and co-evolution between the primary and secondary bacterial symbionts of psyllids.</title>
        <authorList>
            <person name="Sloan D.B."/>
            <person name="Moran N.A."/>
        </authorList>
    </citation>
    <scope>NUCLEOTIDE SEQUENCE [LARGE SCALE GENOMIC DNA]</scope>
    <source>
        <strain evidence="13 14">PC</strain>
    </source>
</reference>
<dbReference type="AlphaFoldDB" id="J3TEQ7"/>
<comment type="catalytic activity">
    <reaction evidence="11">
        <text>D-erythrose 4-phosphate + phosphoenolpyruvate + H2O = 7-phospho-2-dehydro-3-deoxy-D-arabino-heptonate + phosphate</text>
        <dbReference type="Rhea" id="RHEA:14717"/>
        <dbReference type="ChEBI" id="CHEBI:15377"/>
        <dbReference type="ChEBI" id="CHEBI:16897"/>
        <dbReference type="ChEBI" id="CHEBI:43474"/>
        <dbReference type="ChEBI" id="CHEBI:58394"/>
        <dbReference type="ChEBI" id="CHEBI:58702"/>
        <dbReference type="EC" id="2.5.1.54"/>
    </reaction>
</comment>
<dbReference type="KEGG" id="crv:A357_0113"/>
<evidence type="ECO:0000256" key="3">
    <source>
        <dbReference type="ARBA" id="ARBA00007985"/>
    </source>
</evidence>
<dbReference type="InterPro" id="IPR013785">
    <property type="entry name" value="Aldolase_TIM"/>
</dbReference>
<dbReference type="GO" id="GO:0009073">
    <property type="term" value="P:aromatic amino acid family biosynthetic process"/>
    <property type="evidence" value="ECO:0007669"/>
    <property type="project" value="UniProtKB-KW"/>
</dbReference>
<gene>
    <name evidence="13" type="primary">aroH</name>
    <name evidence="13" type="ORF">A357_0113</name>
</gene>
<dbReference type="UniPathway" id="UPA00053">
    <property type="reaction ID" value="UER00084"/>
</dbReference>
<dbReference type="EC" id="2.5.1.54" evidence="4"/>
<dbReference type="PATRIC" id="fig|1202540.3.peg.96"/>
<evidence type="ECO:0000259" key="12">
    <source>
        <dbReference type="Pfam" id="PF00793"/>
    </source>
</evidence>
<dbReference type="Pfam" id="PF00793">
    <property type="entry name" value="DAHP_synth_1"/>
    <property type="match status" value="1"/>
</dbReference>
<evidence type="ECO:0000256" key="7">
    <source>
        <dbReference type="ARBA" id="ARBA00023141"/>
    </source>
</evidence>
<dbReference type="SUPFAM" id="SSF51569">
    <property type="entry name" value="Aldolase"/>
    <property type="match status" value="1"/>
</dbReference>
<dbReference type="PANTHER" id="PTHR21225:SF12">
    <property type="entry name" value="PHOSPHO-2-DEHYDRO-3-DEOXYHEPTONATE ALDOLASE, TYROSINE-INHIBITED"/>
    <property type="match status" value="1"/>
</dbReference>
<evidence type="ECO:0000256" key="4">
    <source>
        <dbReference type="ARBA" id="ARBA00012694"/>
    </source>
</evidence>
<organism evidence="13 14">
    <name type="scientific">Candidatus Carsonella ruddii PC isolate NHV</name>
    <dbReference type="NCBI Taxonomy" id="1202540"/>
    <lineage>
        <taxon>Bacteria</taxon>
        <taxon>Pseudomonadati</taxon>
        <taxon>Pseudomonadota</taxon>
        <taxon>Gammaproteobacteria</taxon>
        <taxon>Oceanospirillales</taxon>
        <taxon>Halomonadaceae</taxon>
        <taxon>Zymobacter group</taxon>
        <taxon>Candidatus Carsonella</taxon>
    </lineage>
</organism>
<dbReference type="PANTHER" id="PTHR21225">
    <property type="entry name" value="PHOSPHO-2-DEHYDRO-3-DEOXYHEPTONATE ALDOLASE DAHP SYNTHETASE"/>
    <property type="match status" value="1"/>
</dbReference>
<sequence length="301" mass="35376">MFNLINIKRVLIDLPKLLFVNNLCELYLIIGPCSISNLKDFYIYVNKIKNILKKKYNTIIRIYYEKPRSNIGWKGFIYDPYLDNSYSMIDSIYIIRKLMLTIIKKNILIGVECLNFYLTNYFIDLIFWICLGARTMLSQIHREYCSHLKCIVAIKNDLSGNLSYLKDTFIAISNKHYYIDFFNNMKFTRSLGNLNCQFVLRGGILPNFTNLNKLNFNSLIIDCSHMNSNKYAINQLYVFENTLNQFLYLKTNIIGFMLESNLNFGNQKMDNKFLGISITDSCINFKLTKMLILLLNNINFC</sequence>
<evidence type="ECO:0000256" key="9">
    <source>
        <dbReference type="ARBA" id="ARBA00031349"/>
    </source>
</evidence>
<dbReference type="InterPro" id="IPR006218">
    <property type="entry name" value="DAHP1/KDSA"/>
</dbReference>
<dbReference type="EMBL" id="CP003545">
    <property type="protein sequence ID" value="AFP84322.1"/>
    <property type="molecule type" value="Genomic_DNA"/>
</dbReference>
<dbReference type="InterPro" id="IPR006219">
    <property type="entry name" value="DAHP_synth_1"/>
</dbReference>
<evidence type="ECO:0000313" key="13">
    <source>
        <dbReference type="EMBL" id="AFP84322.1"/>
    </source>
</evidence>
<comment type="pathway">
    <text evidence="2">Metabolic intermediate biosynthesis; chorismate biosynthesis; chorismate from D-erythrose 4-phosphate and phosphoenolpyruvate: step 1/7.</text>
</comment>
<dbReference type="GO" id="GO:0005737">
    <property type="term" value="C:cytoplasm"/>
    <property type="evidence" value="ECO:0007669"/>
    <property type="project" value="TreeGrafter"/>
</dbReference>
<accession>J3TEQ7</accession>
<dbReference type="NCBIfam" id="TIGR00034">
    <property type="entry name" value="aroFGH"/>
    <property type="match status" value="1"/>
</dbReference>
<keyword evidence="5" id="KW-0028">Amino-acid biosynthesis</keyword>
<evidence type="ECO:0000313" key="14">
    <source>
        <dbReference type="Proteomes" id="UP000003935"/>
    </source>
</evidence>
<proteinExistence type="inferred from homology"/>
<evidence type="ECO:0000256" key="6">
    <source>
        <dbReference type="ARBA" id="ARBA00022679"/>
    </source>
</evidence>
<protein>
    <recommendedName>
        <fullName evidence="4">3-deoxy-7-phosphoheptulonate synthase</fullName>
        <ecNumber evidence="4">2.5.1.54</ecNumber>
    </recommendedName>
    <alternativeName>
        <fullName evidence="10">3-deoxy-D-arabino-heptulosonate 7-phosphate synthase</fullName>
    </alternativeName>
    <alternativeName>
        <fullName evidence="9">DAHP synthase</fullName>
    </alternativeName>
    <alternativeName>
        <fullName evidence="8">Phospho-2-keto-3-deoxyheptonate aldolase</fullName>
    </alternativeName>
</protein>
<comment type="function">
    <text evidence="1">Stereospecific condensation of phosphoenolpyruvate (PEP) and D-erythrose-4-phosphate (E4P) giving rise to 3-deoxy-D-arabino-heptulosonate-7-phosphate (DAHP).</text>
</comment>
<dbReference type="RefSeq" id="WP_014887621.1">
    <property type="nucleotide sequence ID" value="NC_018418.1"/>
</dbReference>
<evidence type="ECO:0000256" key="2">
    <source>
        <dbReference type="ARBA" id="ARBA00004688"/>
    </source>
</evidence>
<evidence type="ECO:0000256" key="1">
    <source>
        <dbReference type="ARBA" id="ARBA00003726"/>
    </source>
</evidence>
<dbReference type="GO" id="GO:0008652">
    <property type="term" value="P:amino acid biosynthetic process"/>
    <property type="evidence" value="ECO:0007669"/>
    <property type="project" value="UniProtKB-KW"/>
</dbReference>
<dbReference type="GO" id="GO:0003849">
    <property type="term" value="F:3-deoxy-7-phosphoheptulonate synthase activity"/>
    <property type="evidence" value="ECO:0007669"/>
    <property type="project" value="UniProtKB-EC"/>
</dbReference>
<evidence type="ECO:0000256" key="11">
    <source>
        <dbReference type="ARBA" id="ARBA00047508"/>
    </source>
</evidence>